<protein>
    <submittedName>
        <fullName evidence="2">Uncharacterized protein</fullName>
    </submittedName>
</protein>
<dbReference type="OMA" id="LMINTRP"/>
<name>G0NQ14_CAEBE</name>
<accession>G0NQ14</accession>
<feature type="compositionally biased region" description="Polar residues" evidence="1">
    <location>
        <begin position="137"/>
        <end position="146"/>
    </location>
</feature>
<dbReference type="STRING" id="135651.G0NQ14"/>
<evidence type="ECO:0000256" key="1">
    <source>
        <dbReference type="SAM" id="MobiDB-lite"/>
    </source>
</evidence>
<reference evidence="3" key="1">
    <citation type="submission" date="2011-07" db="EMBL/GenBank/DDBJ databases">
        <authorList>
            <consortium name="Caenorhabditis brenneri Sequencing and Analysis Consortium"/>
            <person name="Wilson R.K."/>
        </authorList>
    </citation>
    <scope>NUCLEOTIDE SEQUENCE [LARGE SCALE GENOMIC DNA]</scope>
    <source>
        <strain evidence="3">PB2801</strain>
    </source>
</reference>
<dbReference type="eggNOG" id="KOG3924">
    <property type="taxonomic scope" value="Eukaryota"/>
</dbReference>
<sequence>MNTASTSGVLNQFQQSEPVHSGEGDIFFGRTTRLMWKAQTEQAAASQQSPKWNEPDTDYTPPAKKPKKEKHRESERHREPSTSTPSGKDLNKKKKSISVSKTTKTPKSSKHDSVRATTAASHSTPSQPKATAPPPSILSQQQANQKSRTDETGIPEMINGEPLDAKMRSAIQSIREAANTSASAAAIQDAIDSVLSQSGPPSAPPTSFVLPTSYTNAPSLPAPVPIYPSAPVAQAPPPPVPTVMPANSELVAEQRHTFMIPPTDPLYNIIVNYYFEFKNFYNKAKNGDPEITYQLRQDIENEKLRRNEINEATVAASAEIEKLVSKGVETLKDRLDKLGMHNVSDVTELLAGSKDIVTHHKGLTTNLANMESSIALEEQKLKMLGGPDALRLYNDALFHGCDDIEKLKQLMINTRPSNFVAQVTSDGSPNVESKLSPSSRRPRQPRPRQPNSNGKRGTSAGRKSDGTSGEDVELEIRQFVKHAMQVDNAVKEKERKARGNFLAAERIP</sequence>
<evidence type="ECO:0000313" key="2">
    <source>
        <dbReference type="EMBL" id="EGT35444.1"/>
    </source>
</evidence>
<feature type="compositionally biased region" description="Polar residues" evidence="1">
    <location>
        <begin position="420"/>
        <end position="435"/>
    </location>
</feature>
<keyword evidence="3" id="KW-1185">Reference proteome</keyword>
<feature type="compositionally biased region" description="Low complexity" evidence="1">
    <location>
        <begin position="38"/>
        <end position="49"/>
    </location>
</feature>
<proteinExistence type="predicted"/>
<feature type="compositionally biased region" description="Basic and acidic residues" evidence="1">
    <location>
        <begin position="71"/>
        <end position="80"/>
    </location>
</feature>
<feature type="region of interest" description="Disordered" evidence="1">
    <location>
        <begin position="38"/>
        <end position="159"/>
    </location>
</feature>
<feature type="compositionally biased region" description="Polar residues" evidence="1">
    <location>
        <begin position="1"/>
        <end position="18"/>
    </location>
</feature>
<dbReference type="OrthoDB" id="443402at2759"/>
<evidence type="ECO:0000313" key="3">
    <source>
        <dbReference type="Proteomes" id="UP000008068"/>
    </source>
</evidence>
<dbReference type="AlphaFoldDB" id="G0NQ14"/>
<feature type="compositionally biased region" description="Low complexity" evidence="1">
    <location>
        <begin position="97"/>
        <end position="106"/>
    </location>
</feature>
<dbReference type="HOGENOM" id="CLU_467885_0_0_1"/>
<organism evidence="3">
    <name type="scientific">Caenorhabditis brenneri</name>
    <name type="common">Nematode worm</name>
    <dbReference type="NCBI Taxonomy" id="135651"/>
    <lineage>
        <taxon>Eukaryota</taxon>
        <taxon>Metazoa</taxon>
        <taxon>Ecdysozoa</taxon>
        <taxon>Nematoda</taxon>
        <taxon>Chromadorea</taxon>
        <taxon>Rhabditida</taxon>
        <taxon>Rhabditina</taxon>
        <taxon>Rhabditomorpha</taxon>
        <taxon>Rhabditoidea</taxon>
        <taxon>Rhabditidae</taxon>
        <taxon>Peloderinae</taxon>
        <taxon>Caenorhabditis</taxon>
    </lineage>
</organism>
<dbReference type="EMBL" id="GL379922">
    <property type="protein sequence ID" value="EGT35444.1"/>
    <property type="molecule type" value="Genomic_DNA"/>
</dbReference>
<feature type="compositionally biased region" description="Polar residues" evidence="1">
    <location>
        <begin position="115"/>
        <end position="129"/>
    </location>
</feature>
<dbReference type="Proteomes" id="UP000008068">
    <property type="component" value="Unassembled WGS sequence"/>
</dbReference>
<feature type="region of interest" description="Disordered" evidence="1">
    <location>
        <begin position="420"/>
        <end position="474"/>
    </location>
</feature>
<feature type="region of interest" description="Disordered" evidence="1">
    <location>
        <begin position="1"/>
        <end position="26"/>
    </location>
</feature>
<dbReference type="FunCoup" id="G0NQ14">
    <property type="interactions" value="467"/>
</dbReference>
<gene>
    <name evidence="2" type="ORF">CAEBREN_20503</name>
</gene>
<dbReference type="InParanoid" id="G0NQ14"/>
<feature type="region of interest" description="Disordered" evidence="1">
    <location>
        <begin position="487"/>
        <end position="508"/>
    </location>
</feature>